<evidence type="ECO:0000256" key="12">
    <source>
        <dbReference type="PIRSR" id="PIRSR000112-3"/>
    </source>
</evidence>
<evidence type="ECO:0000256" key="5">
    <source>
        <dbReference type="ARBA" id="ARBA00023002"/>
    </source>
</evidence>
<dbReference type="GO" id="GO:0016614">
    <property type="term" value="F:oxidoreductase activity, acting on CH-OH group of donors"/>
    <property type="evidence" value="ECO:0007669"/>
    <property type="project" value="InterPro"/>
</dbReference>
<dbReference type="PANTHER" id="PTHR43616:SF5">
    <property type="entry name" value="GLYCEROL DEHYDROGENASE 1"/>
    <property type="match status" value="1"/>
</dbReference>
<evidence type="ECO:0000256" key="4">
    <source>
        <dbReference type="ARBA" id="ARBA00022857"/>
    </source>
</evidence>
<accession>A0A927W991</accession>
<keyword evidence="1" id="KW-0963">Cytoplasm</keyword>
<keyword evidence="6 12" id="KW-0520">NAD</keyword>
<evidence type="ECO:0000256" key="10">
    <source>
        <dbReference type="PIRSR" id="PIRSR000112-1"/>
    </source>
</evidence>
<feature type="binding site" evidence="10">
    <location>
        <position position="173"/>
    </location>
    <ligand>
        <name>glycerol</name>
        <dbReference type="ChEBI" id="CHEBI:17754"/>
    </ligand>
</feature>
<evidence type="ECO:0000256" key="7">
    <source>
        <dbReference type="ARBA" id="ARBA00023098"/>
    </source>
</evidence>
<gene>
    <name evidence="13" type="ORF">E7215_10755</name>
</gene>
<dbReference type="InterPro" id="IPR032837">
    <property type="entry name" value="G1PDH"/>
</dbReference>
<name>A0A927W991_9CLOT</name>
<proteinExistence type="predicted"/>
<dbReference type="Gene3D" id="1.20.1090.10">
    <property type="entry name" value="Dehydroquinate synthase-like - alpha domain"/>
    <property type="match status" value="1"/>
</dbReference>
<dbReference type="Gene3D" id="3.40.50.1970">
    <property type="match status" value="1"/>
</dbReference>
<dbReference type="PIRSF" id="PIRSF000112">
    <property type="entry name" value="Glycerol_dehydrogenase"/>
    <property type="match status" value="1"/>
</dbReference>
<dbReference type="EMBL" id="SVCM01000122">
    <property type="protein sequence ID" value="MBE6060634.1"/>
    <property type="molecule type" value="Genomic_DNA"/>
</dbReference>
<keyword evidence="9" id="KW-1208">Phospholipid metabolism</keyword>
<feature type="binding site" evidence="11">
    <location>
        <position position="125"/>
    </location>
    <ligand>
        <name>glycerol</name>
        <dbReference type="ChEBI" id="CHEBI:17754"/>
    </ligand>
</feature>
<evidence type="ECO:0000256" key="8">
    <source>
        <dbReference type="ARBA" id="ARBA00023209"/>
    </source>
</evidence>
<keyword evidence="5" id="KW-0560">Oxidoreductase</keyword>
<evidence type="ECO:0000256" key="2">
    <source>
        <dbReference type="ARBA" id="ARBA00022516"/>
    </source>
</evidence>
<dbReference type="CDD" id="cd08174">
    <property type="entry name" value="G1PDH-like"/>
    <property type="match status" value="1"/>
</dbReference>
<evidence type="ECO:0000256" key="11">
    <source>
        <dbReference type="PIRSR" id="PIRSR000112-2"/>
    </source>
</evidence>
<keyword evidence="7" id="KW-0443">Lipid metabolism</keyword>
<organism evidence="13 14">
    <name type="scientific">Clostridium sulfidigenes</name>
    <dbReference type="NCBI Taxonomy" id="318464"/>
    <lineage>
        <taxon>Bacteria</taxon>
        <taxon>Bacillati</taxon>
        <taxon>Bacillota</taxon>
        <taxon>Clostridia</taxon>
        <taxon>Eubacteriales</taxon>
        <taxon>Clostridiaceae</taxon>
        <taxon>Clostridium</taxon>
    </lineage>
</organism>
<evidence type="ECO:0000256" key="1">
    <source>
        <dbReference type="ARBA" id="ARBA00022490"/>
    </source>
</evidence>
<feature type="binding site" evidence="10">
    <location>
        <position position="252"/>
    </location>
    <ligand>
        <name>glycerol</name>
        <dbReference type="ChEBI" id="CHEBI:17754"/>
    </ligand>
</feature>
<evidence type="ECO:0000313" key="14">
    <source>
        <dbReference type="Proteomes" id="UP000768462"/>
    </source>
</evidence>
<dbReference type="PANTHER" id="PTHR43616">
    <property type="entry name" value="GLYCEROL DEHYDROGENASE"/>
    <property type="match status" value="1"/>
</dbReference>
<dbReference type="GO" id="GO:0046872">
    <property type="term" value="F:metal ion binding"/>
    <property type="evidence" value="ECO:0007669"/>
    <property type="project" value="UniProtKB-KW"/>
</dbReference>
<dbReference type="Pfam" id="PF13685">
    <property type="entry name" value="Fe-ADH_2"/>
    <property type="match status" value="1"/>
</dbReference>
<keyword evidence="4" id="KW-0521">NADP</keyword>
<evidence type="ECO:0000256" key="9">
    <source>
        <dbReference type="ARBA" id="ARBA00023264"/>
    </source>
</evidence>
<feature type="binding site" evidence="12">
    <location>
        <begin position="98"/>
        <end position="102"/>
    </location>
    <ligand>
        <name>NAD(+)</name>
        <dbReference type="ChEBI" id="CHEBI:57540"/>
    </ligand>
</feature>
<sequence length="349" mass="39329">MTLENKFQLPNLLKVERNVISDIKSILEEENIKYSKYIFVVDENLINVYKDKIDFIINQLGEDNYIFCVTDNSIKEVSKLNEKVFNFKADLIIGFGGGRVLDICKYVSFMSKVKFISMPTALAHDGIASPIAVLKDKTGITNSCGCEPATAILIDLDIIKSSPLILKQSGVGDLISNIVALKDWKLAEKHSGERINDFAVMLSKSSIASIITREEMSLDDYKFLETLSYALIMSGVAMEMAGTSRPCSGSEHMISHSIDYVLGGRAPHGIQVALGTIISLMLYKEDYSNIIDIYKRLEISLPKLTREEFLRVMDYAPETRKGRYTIFDTIDDKKVYENIYEELSRMGIF</sequence>
<dbReference type="SUPFAM" id="SSF56796">
    <property type="entry name" value="Dehydroquinate synthase-like"/>
    <property type="match status" value="1"/>
</dbReference>
<evidence type="ECO:0000256" key="3">
    <source>
        <dbReference type="ARBA" id="ARBA00022723"/>
    </source>
</evidence>
<dbReference type="GO" id="GO:0008654">
    <property type="term" value="P:phospholipid biosynthetic process"/>
    <property type="evidence" value="ECO:0007669"/>
    <property type="project" value="UniProtKB-KW"/>
</dbReference>
<dbReference type="Proteomes" id="UP000768462">
    <property type="component" value="Unassembled WGS sequence"/>
</dbReference>
<dbReference type="InterPro" id="IPR016205">
    <property type="entry name" value="Glycerol_DH"/>
</dbReference>
<keyword evidence="10" id="KW-0862">Zinc</keyword>
<dbReference type="AlphaFoldDB" id="A0A927W991"/>
<comment type="cofactor">
    <cofactor evidence="10">
        <name>Zn(2+)</name>
        <dbReference type="ChEBI" id="CHEBI:29105"/>
    </cofactor>
    <text evidence="10">Binds 1 zinc ion per subunit.</text>
</comment>
<reference evidence="13" key="1">
    <citation type="submission" date="2019-04" db="EMBL/GenBank/DDBJ databases">
        <title>Evolution of Biomass-Degrading Anaerobic Consortia Revealed by Metagenomics.</title>
        <authorList>
            <person name="Peng X."/>
        </authorList>
    </citation>
    <scope>NUCLEOTIDE SEQUENCE</scope>
    <source>
        <strain evidence="13">SIG254</strain>
    </source>
</reference>
<protein>
    <submittedName>
        <fullName evidence="13">Iron-containing alcohol dehydrogenase family protein</fullName>
    </submittedName>
</protein>
<keyword evidence="8" id="KW-0594">Phospholipid biosynthesis</keyword>
<keyword evidence="2" id="KW-0444">Lipid biosynthesis</keyword>
<evidence type="ECO:0000313" key="13">
    <source>
        <dbReference type="EMBL" id="MBE6060634.1"/>
    </source>
</evidence>
<feature type="binding site" evidence="10">
    <location>
        <position position="268"/>
    </location>
    <ligand>
        <name>glycerol</name>
        <dbReference type="ChEBI" id="CHEBI:17754"/>
    </ligand>
</feature>
<comment type="caution">
    <text evidence="13">The sequence shown here is derived from an EMBL/GenBank/DDBJ whole genome shotgun (WGS) entry which is preliminary data.</text>
</comment>
<keyword evidence="3 10" id="KW-0479">Metal-binding</keyword>
<feature type="binding site" evidence="12">
    <location>
        <position position="129"/>
    </location>
    <ligand>
        <name>NAD(+)</name>
        <dbReference type="ChEBI" id="CHEBI:57540"/>
    </ligand>
</feature>
<evidence type="ECO:0000256" key="6">
    <source>
        <dbReference type="ARBA" id="ARBA00023027"/>
    </source>
</evidence>